<evidence type="ECO:0000256" key="6">
    <source>
        <dbReference type="ARBA" id="ARBA00022927"/>
    </source>
</evidence>
<feature type="region of interest" description="Disordered" evidence="10">
    <location>
        <begin position="175"/>
        <end position="334"/>
    </location>
</feature>
<evidence type="ECO:0000256" key="9">
    <source>
        <dbReference type="ARBA" id="ARBA00023136"/>
    </source>
</evidence>
<dbReference type="GO" id="GO:0030150">
    <property type="term" value="P:protein import into mitochondrial matrix"/>
    <property type="evidence" value="ECO:0007669"/>
    <property type="project" value="TreeGrafter"/>
</dbReference>
<dbReference type="GO" id="GO:0016031">
    <property type="term" value="P:tRNA import into mitochondrion"/>
    <property type="evidence" value="ECO:0007669"/>
    <property type="project" value="TreeGrafter"/>
</dbReference>
<keyword evidence="9" id="KW-0472">Membrane</keyword>
<dbReference type="GeneID" id="37269960"/>
<keyword evidence="8" id="KW-0496">Mitochondrion</keyword>
<evidence type="ECO:0000256" key="4">
    <source>
        <dbReference type="ARBA" id="ARBA00022692"/>
    </source>
</evidence>
<dbReference type="Gene3D" id="1.20.960.10">
    <property type="entry name" value="Mitochondrial outer membrane translocase complex, subunit Tom20 domain"/>
    <property type="match status" value="1"/>
</dbReference>
<organism evidence="11 12">
    <name type="scientific">Tilletiopsis washingtonensis</name>
    <dbReference type="NCBI Taxonomy" id="58919"/>
    <lineage>
        <taxon>Eukaryota</taxon>
        <taxon>Fungi</taxon>
        <taxon>Dikarya</taxon>
        <taxon>Basidiomycota</taxon>
        <taxon>Ustilaginomycotina</taxon>
        <taxon>Exobasidiomycetes</taxon>
        <taxon>Entylomatales</taxon>
        <taxon>Entylomatales incertae sedis</taxon>
        <taxon>Tilletiopsis</taxon>
    </lineage>
</organism>
<feature type="compositionally biased region" description="Low complexity" evidence="10">
    <location>
        <begin position="322"/>
        <end position="334"/>
    </location>
</feature>
<dbReference type="GO" id="GO:0008320">
    <property type="term" value="F:protein transmembrane transporter activity"/>
    <property type="evidence" value="ECO:0007669"/>
    <property type="project" value="TreeGrafter"/>
</dbReference>
<dbReference type="Pfam" id="PF02064">
    <property type="entry name" value="MAS20"/>
    <property type="match status" value="1"/>
</dbReference>
<feature type="compositionally biased region" description="Low complexity" evidence="10">
    <location>
        <begin position="191"/>
        <end position="232"/>
    </location>
</feature>
<keyword evidence="3" id="KW-0813">Transport</keyword>
<evidence type="ECO:0000256" key="8">
    <source>
        <dbReference type="ARBA" id="ARBA00023128"/>
    </source>
</evidence>
<dbReference type="GO" id="GO:0006886">
    <property type="term" value="P:intracellular protein transport"/>
    <property type="evidence" value="ECO:0007669"/>
    <property type="project" value="InterPro"/>
</dbReference>
<proteinExistence type="inferred from homology"/>
<dbReference type="SUPFAM" id="SSF47157">
    <property type="entry name" value="Mitochondrial import receptor subunit Tom20"/>
    <property type="match status" value="1"/>
</dbReference>
<dbReference type="Proteomes" id="UP000245946">
    <property type="component" value="Unassembled WGS sequence"/>
</dbReference>
<keyword evidence="5" id="KW-1000">Mitochondrion outer membrane</keyword>
<dbReference type="RefSeq" id="XP_025598098.1">
    <property type="nucleotide sequence ID" value="XM_025742416.1"/>
</dbReference>
<sequence length="370" mass="36746">MQTRTILSLTGATALAALVGYALYFDHRRQTDASFRKALKRERRRAARQNDAAAGAREKDTARAVEQAVRDVLAPGALPAGTEAREAFFMQCVSEGETLFAQGPEHTFAAAVAFFKALKVYPAPMELVMIYQKAVPPHVFALIMEMIGAEAKIGGANSSDPLAALARAAAGAPTAGSAQSNIDEIDDDDATPAPLASGATAAASPVSAPTSSSASGNGSSAADADGYAYASSQEDGHGSATGSGNGIASGYSSQPEGGAAGTGSASAYSSQEWEKVSTTSAAGAVPAPSAAEQAQAQAELSAAESVAAFVSGEEQTPGSPLASDVTATPAASAAAPPADIAAVPSAQEQSAAAAEAALAEAVAEQASHSA</sequence>
<reference evidence="11 12" key="1">
    <citation type="journal article" date="2018" name="Mol. Biol. Evol.">
        <title>Broad Genomic Sampling Reveals a Smut Pathogenic Ancestry of the Fungal Clade Ustilaginomycotina.</title>
        <authorList>
            <person name="Kijpornyongpan T."/>
            <person name="Mondo S.J."/>
            <person name="Barry K."/>
            <person name="Sandor L."/>
            <person name="Lee J."/>
            <person name="Lipzen A."/>
            <person name="Pangilinan J."/>
            <person name="LaButti K."/>
            <person name="Hainaut M."/>
            <person name="Henrissat B."/>
            <person name="Grigoriev I.V."/>
            <person name="Spatafora J.W."/>
            <person name="Aime M.C."/>
        </authorList>
    </citation>
    <scope>NUCLEOTIDE SEQUENCE [LARGE SCALE GENOMIC DNA]</scope>
    <source>
        <strain evidence="11 12">MCA 4186</strain>
    </source>
</reference>
<dbReference type="PANTHER" id="PTHR12430">
    <property type="entry name" value="MITOCHONDRIAL IMPORT RECEPTOR SUBUNIT TOM20"/>
    <property type="match status" value="1"/>
</dbReference>
<comment type="subcellular location">
    <subcellularLocation>
        <location evidence="1">Mitochondrion outer membrane</location>
        <topology evidence="1">Single-pass membrane protein</topology>
    </subcellularLocation>
</comment>
<evidence type="ECO:0000256" key="7">
    <source>
        <dbReference type="ARBA" id="ARBA00022989"/>
    </source>
</evidence>
<evidence type="ECO:0000256" key="5">
    <source>
        <dbReference type="ARBA" id="ARBA00022787"/>
    </source>
</evidence>
<feature type="compositionally biased region" description="Low complexity" evidence="10">
    <location>
        <begin position="280"/>
        <end position="314"/>
    </location>
</feature>
<evidence type="ECO:0000256" key="10">
    <source>
        <dbReference type="SAM" id="MobiDB-lite"/>
    </source>
</evidence>
<evidence type="ECO:0000313" key="11">
    <source>
        <dbReference type="EMBL" id="PWN97819.1"/>
    </source>
</evidence>
<dbReference type="GO" id="GO:0006605">
    <property type="term" value="P:protein targeting"/>
    <property type="evidence" value="ECO:0007669"/>
    <property type="project" value="InterPro"/>
</dbReference>
<accession>A0A316Z890</accession>
<protein>
    <submittedName>
        <fullName evidence="11">MAS20-domain-containing protein</fullName>
    </submittedName>
</protein>
<evidence type="ECO:0000256" key="2">
    <source>
        <dbReference type="ARBA" id="ARBA00005792"/>
    </source>
</evidence>
<evidence type="ECO:0000256" key="1">
    <source>
        <dbReference type="ARBA" id="ARBA00004572"/>
    </source>
</evidence>
<dbReference type="STRING" id="58919.A0A316Z890"/>
<dbReference type="GO" id="GO:0005742">
    <property type="term" value="C:mitochondrial outer membrane translocase complex"/>
    <property type="evidence" value="ECO:0007669"/>
    <property type="project" value="InterPro"/>
</dbReference>
<keyword evidence="4" id="KW-0812">Transmembrane</keyword>
<dbReference type="EMBL" id="KZ819293">
    <property type="protein sequence ID" value="PWN97819.1"/>
    <property type="molecule type" value="Genomic_DNA"/>
</dbReference>
<dbReference type="GO" id="GO:0030943">
    <property type="term" value="F:mitochondrion targeting sequence binding"/>
    <property type="evidence" value="ECO:0007669"/>
    <property type="project" value="TreeGrafter"/>
</dbReference>
<keyword evidence="12" id="KW-1185">Reference proteome</keyword>
<gene>
    <name evidence="11" type="ORF">FA09DRAFT_329979</name>
</gene>
<evidence type="ECO:0000313" key="12">
    <source>
        <dbReference type="Proteomes" id="UP000245946"/>
    </source>
</evidence>
<dbReference type="OrthoDB" id="2154253at2759"/>
<name>A0A316Z890_9BASI</name>
<keyword evidence="6" id="KW-0653">Protein transport</keyword>
<keyword evidence="7" id="KW-1133">Transmembrane helix</keyword>
<dbReference type="InterPro" id="IPR023392">
    <property type="entry name" value="Tom20_dom_sf"/>
</dbReference>
<dbReference type="PANTHER" id="PTHR12430:SF0">
    <property type="entry name" value="TRANSLOCASE OF OUTER MITOCHONDRIAL MEMBRANE 20"/>
    <property type="match status" value="1"/>
</dbReference>
<evidence type="ECO:0000256" key="3">
    <source>
        <dbReference type="ARBA" id="ARBA00022448"/>
    </source>
</evidence>
<comment type="similarity">
    <text evidence="2">Belongs to the Tom20 family.</text>
</comment>
<dbReference type="InterPro" id="IPR002056">
    <property type="entry name" value="MAS20"/>
</dbReference>
<dbReference type="AlphaFoldDB" id="A0A316Z890"/>
<dbReference type="PRINTS" id="PR00351">
    <property type="entry name" value="OM20RECEPTOR"/>
</dbReference>